<evidence type="ECO:0000313" key="1">
    <source>
        <dbReference type="EMBL" id="KAI8430335.1"/>
    </source>
</evidence>
<name>A0ACC0K1T7_CHOFU</name>
<accession>A0ACC0K1T7</accession>
<dbReference type="EMBL" id="CM046131">
    <property type="protein sequence ID" value="KAI8430335.1"/>
    <property type="molecule type" value="Genomic_DNA"/>
</dbReference>
<comment type="caution">
    <text evidence="1">The sequence shown here is derived from an EMBL/GenBank/DDBJ whole genome shotgun (WGS) entry which is preliminary data.</text>
</comment>
<keyword evidence="2" id="KW-1185">Reference proteome</keyword>
<evidence type="ECO:0000313" key="2">
    <source>
        <dbReference type="Proteomes" id="UP001064048"/>
    </source>
</evidence>
<dbReference type="Proteomes" id="UP001064048">
    <property type="component" value="Chromosome Z"/>
</dbReference>
<proteinExistence type="predicted"/>
<protein>
    <submittedName>
        <fullName evidence="1">Uncharacterized protein</fullName>
    </submittedName>
</protein>
<organism evidence="1 2">
    <name type="scientific">Choristoneura fumiferana</name>
    <name type="common">Spruce budworm moth</name>
    <name type="synonym">Archips fumiferana</name>
    <dbReference type="NCBI Taxonomy" id="7141"/>
    <lineage>
        <taxon>Eukaryota</taxon>
        <taxon>Metazoa</taxon>
        <taxon>Ecdysozoa</taxon>
        <taxon>Arthropoda</taxon>
        <taxon>Hexapoda</taxon>
        <taxon>Insecta</taxon>
        <taxon>Pterygota</taxon>
        <taxon>Neoptera</taxon>
        <taxon>Endopterygota</taxon>
        <taxon>Lepidoptera</taxon>
        <taxon>Glossata</taxon>
        <taxon>Ditrysia</taxon>
        <taxon>Tortricoidea</taxon>
        <taxon>Tortricidae</taxon>
        <taxon>Tortricinae</taxon>
        <taxon>Choristoneura</taxon>
    </lineage>
</organism>
<sequence length="194" mass="21603">MLLHTSSTYLPRRFGQITVAVVTSTRRVPPSPSRSMCLCRVCMCVCMWSCCYAMRSTVSTGTDSFTDLGLHDKKISTRNDSFTDHGIHDKHIKVEGESISLTLSASNEFEYESWYQALESAIENARDQTKDVDTELTPAEQDTVSTALVNKFKNHWPETCRTGRETGQGVKVASGRPVAPAICSEAAERREVEM</sequence>
<reference evidence="1 2" key="1">
    <citation type="journal article" date="2022" name="Genome Biol. Evol.">
        <title>The Spruce Budworm Genome: Reconstructing the Evolutionary History of Antifreeze Proteins.</title>
        <authorList>
            <person name="Beliveau C."/>
            <person name="Gagne P."/>
            <person name="Picq S."/>
            <person name="Vernygora O."/>
            <person name="Keeling C.I."/>
            <person name="Pinkney K."/>
            <person name="Doucet D."/>
            <person name="Wen F."/>
            <person name="Johnston J.S."/>
            <person name="Maaroufi H."/>
            <person name="Boyle B."/>
            <person name="Laroche J."/>
            <person name="Dewar K."/>
            <person name="Juretic N."/>
            <person name="Blackburn G."/>
            <person name="Nisole A."/>
            <person name="Brunet B."/>
            <person name="Brandao M."/>
            <person name="Lumley L."/>
            <person name="Duan J."/>
            <person name="Quan G."/>
            <person name="Lucarotti C.J."/>
            <person name="Roe A.D."/>
            <person name="Sperling F.A.H."/>
            <person name="Levesque R.C."/>
            <person name="Cusson M."/>
        </authorList>
    </citation>
    <scope>NUCLEOTIDE SEQUENCE [LARGE SCALE GENOMIC DNA]</scope>
    <source>
        <tissue evidence="1">Whole insects</tissue>
    </source>
</reference>
<gene>
    <name evidence="1" type="ORF">MSG28_000642</name>
</gene>